<protein>
    <submittedName>
        <fullName evidence="1">Uncharacterized protein</fullName>
    </submittedName>
</protein>
<organism evidence="1 2">
    <name type="scientific">Candidatus Roizmanbacteria bacterium GW2011_GWA2_37_7</name>
    <dbReference type="NCBI Taxonomy" id="1618481"/>
    <lineage>
        <taxon>Bacteria</taxon>
        <taxon>Candidatus Roizmaniibacteriota</taxon>
    </lineage>
</organism>
<dbReference type="EMBL" id="LBTJ01000020">
    <property type="protein sequence ID" value="KKQ38017.1"/>
    <property type="molecule type" value="Genomic_DNA"/>
</dbReference>
<proteinExistence type="predicted"/>
<dbReference type="Proteomes" id="UP000034471">
    <property type="component" value="Unassembled WGS sequence"/>
</dbReference>
<gene>
    <name evidence="1" type="ORF">US54_C0020G0011</name>
</gene>
<sequence>MDTPVYICTGQCGAVINQKQFDDGLQACGADGCDHKGIPFEKRMKCTQCGKLYKETEQHACA</sequence>
<comment type="caution">
    <text evidence="1">The sequence shown here is derived from an EMBL/GenBank/DDBJ whole genome shotgun (WGS) entry which is preliminary data.</text>
</comment>
<name>A0A0G0H787_9BACT</name>
<dbReference type="AlphaFoldDB" id="A0A0G0H787"/>
<accession>A0A0G0H787</accession>
<evidence type="ECO:0000313" key="1">
    <source>
        <dbReference type="EMBL" id="KKQ38017.1"/>
    </source>
</evidence>
<dbReference type="STRING" id="1618481.US54_C0020G0011"/>
<reference evidence="1 2" key="1">
    <citation type="journal article" date="2015" name="Nature">
        <title>rRNA introns, odd ribosomes, and small enigmatic genomes across a large radiation of phyla.</title>
        <authorList>
            <person name="Brown C.T."/>
            <person name="Hug L.A."/>
            <person name="Thomas B.C."/>
            <person name="Sharon I."/>
            <person name="Castelle C.J."/>
            <person name="Singh A."/>
            <person name="Wilkins M.J."/>
            <person name="Williams K.H."/>
            <person name="Banfield J.F."/>
        </authorList>
    </citation>
    <scope>NUCLEOTIDE SEQUENCE [LARGE SCALE GENOMIC DNA]</scope>
</reference>
<evidence type="ECO:0000313" key="2">
    <source>
        <dbReference type="Proteomes" id="UP000034471"/>
    </source>
</evidence>